<evidence type="ECO:0000313" key="1">
    <source>
        <dbReference type="EMBL" id="PWN49082.1"/>
    </source>
</evidence>
<proteinExistence type="predicted"/>
<keyword evidence="2" id="KW-1185">Reference proteome</keyword>
<gene>
    <name evidence="1" type="ORF">IE53DRAFT_305688</name>
</gene>
<evidence type="ECO:0000313" key="2">
    <source>
        <dbReference type="Proteomes" id="UP000245626"/>
    </source>
</evidence>
<reference evidence="1 2" key="1">
    <citation type="journal article" date="2018" name="Mol. Biol. Evol.">
        <title>Broad Genomic Sampling Reveals a Smut Pathogenic Ancestry of the Fungal Clade Ustilaginomycotina.</title>
        <authorList>
            <person name="Kijpornyongpan T."/>
            <person name="Mondo S.J."/>
            <person name="Barry K."/>
            <person name="Sandor L."/>
            <person name="Lee J."/>
            <person name="Lipzen A."/>
            <person name="Pangilinan J."/>
            <person name="LaButti K."/>
            <person name="Hainaut M."/>
            <person name="Henrissat B."/>
            <person name="Grigoriev I.V."/>
            <person name="Spatafora J.W."/>
            <person name="Aime M.C."/>
        </authorList>
    </citation>
    <scope>NUCLEOTIDE SEQUENCE [LARGE SCALE GENOMIC DNA]</scope>
    <source>
        <strain evidence="1 2">SA 807</strain>
    </source>
</reference>
<organism evidence="1 2">
    <name type="scientific">Violaceomyces palustris</name>
    <dbReference type="NCBI Taxonomy" id="1673888"/>
    <lineage>
        <taxon>Eukaryota</taxon>
        <taxon>Fungi</taxon>
        <taxon>Dikarya</taxon>
        <taxon>Basidiomycota</taxon>
        <taxon>Ustilaginomycotina</taxon>
        <taxon>Ustilaginomycetes</taxon>
        <taxon>Violaceomycetales</taxon>
        <taxon>Violaceomycetaceae</taxon>
        <taxon>Violaceomyces</taxon>
    </lineage>
</organism>
<accession>A0ACD0NTC1</accession>
<feature type="non-terminal residue" evidence="1">
    <location>
        <position position="191"/>
    </location>
</feature>
<name>A0ACD0NTC1_9BASI</name>
<dbReference type="Proteomes" id="UP000245626">
    <property type="component" value="Unassembled WGS sequence"/>
</dbReference>
<feature type="non-terminal residue" evidence="1">
    <location>
        <position position="1"/>
    </location>
</feature>
<protein>
    <submittedName>
        <fullName evidence="1">Uncharacterized protein</fullName>
    </submittedName>
</protein>
<dbReference type="EMBL" id="KZ820100">
    <property type="protein sequence ID" value="PWN49082.1"/>
    <property type="molecule type" value="Genomic_DNA"/>
</dbReference>
<sequence length="191" mass="20546">RLANCMILEGPSGSGKTASVYACAAELGFEVFELYPGMGRRSGKDLTGAVGDLGRNHMVSSGGMGGGATRRPAFGLKEKGPSGNPETPSAPLPTSTVRQSLILIEEADILYEEDKNFWGAVIDLVSDSKRPVILTCNDKDLIPVQDLPVQRLLRFSPPEVGLTTTYLQLLAFAHGHLLDREVLQRLYTSTS</sequence>